<evidence type="ECO:0000256" key="4">
    <source>
        <dbReference type="ARBA" id="ARBA00011965"/>
    </source>
</evidence>
<dbReference type="Gene3D" id="2.30.250.10">
    <property type="entry name" value="Aminopeptidase i, Domain 2"/>
    <property type="match status" value="1"/>
</dbReference>
<sequence length="663" mass="75286">METLRKCESELNQHLIDLENCLQSNELECDLEFTNKEEKLLEREINRLIRSCADATLRYEEQCKDNNIRMQERGSQSLKKYVVRSRKLLMEYRLKSNAVKQEDTKKKLLHVQTPKTQNDMERSEDPIRFLASLHRTRQVMSDEIQRVTNVSKLMNDGREALASSHQEYSSVKNEIQAIRKQLMHLQWQTKKDRLWIGSGILTLLTTLILIIHQRFLKFVNSSPSPFHAVQEAIEILKSAGFQAIAEDKLHQNDLQPGGKYYVTRNRSAIIAFAIGGKHERRNGFNIIGAHTDSPCLKIKPISNLESEGFLQVGVECYGGGLFHTWFDRDLGFAGRVIVRESERSFKTRLVCVNRPIMRIPTLAIHLDREAANGISYNKETHLRPILATAIRAELEKIAHGDEKAKEGDEKPKHHSILLNLIAKELNVRTEQVCDFELCLFDTQGANVGGLLNEFIFSARLDNLCCSWLALKSLVSSIDSLDQESNTRMIALFDNEEVGSQSRMGAGSEFLQTVMTAVAGEQNWFEAARNSFCVSADMAHGVHPNYSQKHEHNHRPALHAGPVIKYNANQRYATTSESAFLMKELARRHGVKLQEFVVRQDTGCGSTIGPIMSTNTGMRTIDVGLAQLSMHSIREMCGTDDLELGLTWFKAFFSEFTNLNSYLS</sequence>
<proteinExistence type="inferred from homology"/>
<dbReference type="SUPFAM" id="SSF53187">
    <property type="entry name" value="Zn-dependent exopeptidases"/>
    <property type="match status" value="1"/>
</dbReference>
<comment type="catalytic activity">
    <reaction evidence="1">
        <text>Release of an N-terminal aspartate or glutamate from a peptide, with a preference for aspartate.</text>
        <dbReference type="EC" id="3.4.11.21"/>
    </reaction>
</comment>
<protein>
    <recommendedName>
        <fullName evidence="4">aspartyl aminopeptidase</fullName>
        <ecNumber evidence="4">3.4.11.21</ecNumber>
    </recommendedName>
</protein>
<name>A0A024GIP6_9STRA</name>
<keyword evidence="10" id="KW-0482">Metalloprotease</keyword>
<evidence type="ECO:0000313" key="13">
    <source>
        <dbReference type="EMBL" id="CCI46763.1"/>
    </source>
</evidence>
<dbReference type="PANTHER" id="PTHR28570:SF3">
    <property type="entry name" value="ASPARTYL AMINOPEPTIDASE"/>
    <property type="match status" value="1"/>
</dbReference>
<evidence type="ECO:0000256" key="10">
    <source>
        <dbReference type="ARBA" id="ARBA00023049"/>
    </source>
</evidence>
<dbReference type="GO" id="GO:0006508">
    <property type="term" value="P:proteolysis"/>
    <property type="evidence" value="ECO:0007669"/>
    <property type="project" value="UniProtKB-KW"/>
</dbReference>
<keyword evidence="12" id="KW-1133">Transmembrane helix</keyword>
<dbReference type="InterPro" id="IPR001948">
    <property type="entry name" value="Peptidase_M18"/>
</dbReference>
<feature type="transmembrane region" description="Helical" evidence="12">
    <location>
        <begin position="194"/>
        <end position="212"/>
    </location>
</feature>
<keyword evidence="7" id="KW-0479">Metal-binding</keyword>
<keyword evidence="6" id="KW-0645">Protease</keyword>
<evidence type="ECO:0000256" key="5">
    <source>
        <dbReference type="ARBA" id="ARBA00022438"/>
    </source>
</evidence>
<evidence type="ECO:0000256" key="7">
    <source>
        <dbReference type="ARBA" id="ARBA00022723"/>
    </source>
</evidence>
<dbReference type="InParanoid" id="A0A024GIP6"/>
<keyword evidence="9" id="KW-0862">Zinc</keyword>
<dbReference type="InterPro" id="IPR023358">
    <property type="entry name" value="Peptidase_M18_dom2"/>
</dbReference>
<organism evidence="13 14">
    <name type="scientific">Albugo candida</name>
    <dbReference type="NCBI Taxonomy" id="65357"/>
    <lineage>
        <taxon>Eukaryota</taxon>
        <taxon>Sar</taxon>
        <taxon>Stramenopiles</taxon>
        <taxon>Oomycota</taxon>
        <taxon>Peronosporomycetes</taxon>
        <taxon>Albuginales</taxon>
        <taxon>Albuginaceae</taxon>
        <taxon>Albugo</taxon>
    </lineage>
</organism>
<evidence type="ECO:0000256" key="8">
    <source>
        <dbReference type="ARBA" id="ARBA00022801"/>
    </source>
</evidence>
<dbReference type="EC" id="3.4.11.21" evidence="4"/>
<evidence type="ECO:0000313" key="14">
    <source>
        <dbReference type="Proteomes" id="UP000053237"/>
    </source>
</evidence>
<keyword evidence="12" id="KW-0472">Membrane</keyword>
<feature type="coiled-coil region" evidence="11">
    <location>
        <begin position="24"/>
        <end position="51"/>
    </location>
</feature>
<reference evidence="13 14" key="1">
    <citation type="submission" date="2012-05" db="EMBL/GenBank/DDBJ databases">
        <title>Recombination and specialization in a pathogen metapopulation.</title>
        <authorList>
            <person name="Gardiner A."/>
            <person name="Kemen E."/>
            <person name="Schultz-Larsen T."/>
            <person name="MacLean D."/>
            <person name="Van Oosterhout C."/>
            <person name="Jones J.D.G."/>
        </authorList>
    </citation>
    <scope>NUCLEOTIDE SEQUENCE [LARGE SCALE GENOMIC DNA]</scope>
    <source>
        <strain evidence="13 14">Ac Nc2</strain>
    </source>
</reference>
<dbReference type="FunFam" id="2.30.250.10:FF:000001">
    <property type="entry name" value="Aspartyl aminopeptidase 1"/>
    <property type="match status" value="1"/>
</dbReference>
<dbReference type="AlphaFoldDB" id="A0A024GIP6"/>
<dbReference type="SUPFAM" id="SSF101821">
    <property type="entry name" value="Aminopeptidase/glucanase lid domain"/>
    <property type="match status" value="1"/>
</dbReference>
<dbReference type="Proteomes" id="UP000053237">
    <property type="component" value="Unassembled WGS sequence"/>
</dbReference>
<dbReference type="GO" id="GO:0004177">
    <property type="term" value="F:aminopeptidase activity"/>
    <property type="evidence" value="ECO:0007669"/>
    <property type="project" value="UniProtKB-KW"/>
</dbReference>
<dbReference type="PRINTS" id="PR00932">
    <property type="entry name" value="AMINO1PTASE"/>
</dbReference>
<evidence type="ECO:0000256" key="2">
    <source>
        <dbReference type="ARBA" id="ARBA00001947"/>
    </source>
</evidence>
<gene>
    <name evidence="13" type="ORF">BN9_077180</name>
</gene>
<comment type="cofactor">
    <cofactor evidence="2">
        <name>Zn(2+)</name>
        <dbReference type="ChEBI" id="CHEBI:29105"/>
    </cofactor>
</comment>
<dbReference type="FunCoup" id="A0A024GIP6">
    <property type="interactions" value="474"/>
</dbReference>
<dbReference type="EMBL" id="CAIX01000140">
    <property type="protein sequence ID" value="CCI46763.1"/>
    <property type="molecule type" value="Genomic_DNA"/>
</dbReference>
<evidence type="ECO:0000256" key="6">
    <source>
        <dbReference type="ARBA" id="ARBA00022670"/>
    </source>
</evidence>
<comment type="caution">
    <text evidence="13">The sequence shown here is derived from an EMBL/GenBank/DDBJ whole genome shotgun (WGS) entry which is preliminary data.</text>
</comment>
<dbReference type="CDD" id="cd05658">
    <property type="entry name" value="M18_DAP"/>
    <property type="match status" value="1"/>
</dbReference>
<keyword evidence="5" id="KW-0031">Aminopeptidase</keyword>
<accession>A0A024GIP6</accession>
<dbReference type="PANTHER" id="PTHR28570">
    <property type="entry name" value="ASPARTYL AMINOPEPTIDASE"/>
    <property type="match status" value="1"/>
</dbReference>
<dbReference type="GO" id="GO:0005737">
    <property type="term" value="C:cytoplasm"/>
    <property type="evidence" value="ECO:0007669"/>
    <property type="project" value="UniProtKB-ARBA"/>
</dbReference>
<evidence type="ECO:0000256" key="12">
    <source>
        <dbReference type="SAM" id="Phobius"/>
    </source>
</evidence>
<evidence type="ECO:0000256" key="9">
    <source>
        <dbReference type="ARBA" id="ARBA00022833"/>
    </source>
</evidence>
<dbReference type="GO" id="GO:0008237">
    <property type="term" value="F:metallopeptidase activity"/>
    <property type="evidence" value="ECO:0007669"/>
    <property type="project" value="UniProtKB-KW"/>
</dbReference>
<evidence type="ECO:0000256" key="11">
    <source>
        <dbReference type="SAM" id="Coils"/>
    </source>
</evidence>
<evidence type="ECO:0000256" key="1">
    <source>
        <dbReference type="ARBA" id="ARBA00001335"/>
    </source>
</evidence>
<keyword evidence="8" id="KW-0378">Hydrolase</keyword>
<keyword evidence="11" id="KW-0175">Coiled coil</keyword>
<evidence type="ECO:0000256" key="3">
    <source>
        <dbReference type="ARBA" id="ARBA00008290"/>
    </source>
</evidence>
<keyword evidence="14" id="KW-1185">Reference proteome</keyword>
<dbReference type="OrthoDB" id="9880441at2759"/>
<dbReference type="NCBIfam" id="NF002759">
    <property type="entry name" value="PRK02813.1"/>
    <property type="match status" value="1"/>
</dbReference>
<dbReference type="Gene3D" id="3.40.630.10">
    <property type="entry name" value="Zn peptidases"/>
    <property type="match status" value="1"/>
</dbReference>
<keyword evidence="12" id="KW-0812">Transmembrane</keyword>
<dbReference type="GO" id="GO:0008270">
    <property type="term" value="F:zinc ion binding"/>
    <property type="evidence" value="ECO:0007669"/>
    <property type="project" value="InterPro"/>
</dbReference>
<comment type="similarity">
    <text evidence="3">Belongs to the peptidase M18 family.</text>
</comment>
<dbReference type="Pfam" id="PF02127">
    <property type="entry name" value="Peptidase_M18"/>
    <property type="match status" value="1"/>
</dbReference>
<dbReference type="STRING" id="65357.A0A024GIP6"/>